<sequence length="345" mass="39372">MAKIHINPNDIEKIIREYSCMDSTFLLKSYLGNQKKYVCKFNLKGKECALDIFVTEKYVNILPKGKNIGECNTLIKHIEQSGYSATVKPKQFTMFCSKDILDLLEKHIYEDLKGSVSISKSSNVYTISGYNGDTVMLHYYPTKNNILIQGRPHQAYSVIMSFFASLPEYKIEDIILMGSQGRINEVHSSDVRKQMKDKLGEAYDYLDEALLKSISGSISMINQINQSEDYTGCLTGAFKALEGYLKKILSTGFDYKLKKSNTFSMFHEVNGFCDIDANSLIGLEQKNALKSLYKMYSNKRNVYLHSTIDPSYTRIIQEKKEAYDLLFEVLDLIRMTSVKLTGKDD</sequence>
<dbReference type="Pfam" id="PF15935">
    <property type="entry name" value="RnlA_toxin"/>
    <property type="match status" value="1"/>
</dbReference>
<keyword evidence="4" id="KW-1185">Reference proteome</keyword>
<evidence type="ECO:0000259" key="1">
    <source>
        <dbReference type="Pfam" id="PF15935"/>
    </source>
</evidence>
<organism evidence="3 4">
    <name type="scientific">Fusibacter bizertensis</name>
    <dbReference type="NCBI Taxonomy" id="1488331"/>
    <lineage>
        <taxon>Bacteria</taxon>
        <taxon>Bacillati</taxon>
        <taxon>Bacillota</taxon>
        <taxon>Clostridia</taxon>
        <taxon>Eubacteriales</taxon>
        <taxon>Eubacteriales Family XII. Incertae Sedis</taxon>
        <taxon>Fusibacter</taxon>
    </lineage>
</organism>
<protein>
    <submittedName>
        <fullName evidence="3">Type II toxin-antitoxin system RnlA family toxin</fullName>
    </submittedName>
</protein>
<name>A0ABT6NEQ3_9FIRM</name>
<dbReference type="InterPro" id="IPR031845">
    <property type="entry name" value="RnlA_toxin_NRD"/>
</dbReference>
<accession>A0ABT6NEQ3</accession>
<dbReference type="InterPro" id="IPR043994">
    <property type="entry name" value="RnlA/LsoA-toxin_DBD"/>
</dbReference>
<reference evidence="3 4" key="1">
    <citation type="submission" date="2023-04" db="EMBL/GenBank/DDBJ databases">
        <title>Fusibacter bizertensis strain WBS, isolated from littoral bottom sediments of the Arctic seas - biochemical and genomic analysis.</title>
        <authorList>
            <person name="Brioukhanov A.L."/>
        </authorList>
    </citation>
    <scope>NUCLEOTIDE SEQUENCE [LARGE SCALE GENOMIC DNA]</scope>
    <source>
        <strain evidence="3 4">WBS</strain>
    </source>
</reference>
<gene>
    <name evidence="3" type="ORF">QE109_11970</name>
</gene>
<comment type="caution">
    <text evidence="3">The sequence shown here is derived from an EMBL/GenBank/DDBJ whole genome shotgun (WGS) entry which is preliminary data.</text>
</comment>
<evidence type="ECO:0000313" key="4">
    <source>
        <dbReference type="Proteomes" id="UP001158045"/>
    </source>
</evidence>
<dbReference type="Gene3D" id="6.10.250.2650">
    <property type="match status" value="1"/>
</dbReference>
<evidence type="ECO:0000313" key="3">
    <source>
        <dbReference type="EMBL" id="MDH8678872.1"/>
    </source>
</evidence>
<feature type="domain" description="Bacterial toxin RNase RnlA/LsoA DBD" evidence="2">
    <location>
        <begin position="190"/>
        <end position="305"/>
    </location>
</feature>
<dbReference type="Proteomes" id="UP001158045">
    <property type="component" value="Unassembled WGS sequence"/>
</dbReference>
<dbReference type="RefSeq" id="WP_281094765.1">
    <property type="nucleotide sequence ID" value="NZ_JARYZI010000008.1"/>
</dbReference>
<dbReference type="Gene3D" id="3.30.160.690">
    <property type="entry name" value="Bacterial toxin RNase RnlA/LsoA, N repeated domain"/>
    <property type="match status" value="1"/>
</dbReference>
<dbReference type="EMBL" id="JARYZI010000008">
    <property type="protein sequence ID" value="MDH8678872.1"/>
    <property type="molecule type" value="Genomic_DNA"/>
</dbReference>
<feature type="domain" description="Bacterial toxin RNase RnlA/LsoA N-terminal repeated" evidence="1">
    <location>
        <begin position="120"/>
        <end position="166"/>
    </location>
</feature>
<proteinExistence type="predicted"/>
<evidence type="ECO:0000259" key="2">
    <source>
        <dbReference type="Pfam" id="PF19034"/>
    </source>
</evidence>
<dbReference type="Pfam" id="PF19034">
    <property type="entry name" value="RnlA-toxin_DBD"/>
    <property type="match status" value="1"/>
</dbReference>